<evidence type="ECO:0000313" key="2">
    <source>
        <dbReference type="EMBL" id="MBC2776812.1"/>
    </source>
</evidence>
<gene>
    <name evidence="2" type="ORF">H6P80_04185</name>
</gene>
<reference evidence="2 3" key="1">
    <citation type="submission" date="2020-08" db="EMBL/GenBank/DDBJ databases">
        <title>Draft genome sequence of Parasphingopyxis sp. GrpM-11.</title>
        <authorList>
            <person name="Oh J."/>
            <person name="Roh D.-H."/>
        </authorList>
    </citation>
    <scope>NUCLEOTIDE SEQUENCE [LARGE SCALE GENOMIC DNA]</scope>
    <source>
        <strain evidence="2 3">GrpM-11</strain>
    </source>
</reference>
<name>A0A842HV19_9SPHN</name>
<dbReference type="Proteomes" id="UP000564378">
    <property type="component" value="Unassembled WGS sequence"/>
</dbReference>
<dbReference type="RefSeq" id="WP_185800064.1">
    <property type="nucleotide sequence ID" value="NZ_JACJVJ010000001.1"/>
</dbReference>
<keyword evidence="1" id="KW-0732">Signal</keyword>
<organism evidence="2 3">
    <name type="scientific">Parasphingopyxis marina</name>
    <dbReference type="NCBI Taxonomy" id="2761622"/>
    <lineage>
        <taxon>Bacteria</taxon>
        <taxon>Pseudomonadati</taxon>
        <taxon>Pseudomonadota</taxon>
        <taxon>Alphaproteobacteria</taxon>
        <taxon>Sphingomonadales</taxon>
        <taxon>Sphingomonadaceae</taxon>
        <taxon>Parasphingopyxis</taxon>
    </lineage>
</organism>
<dbReference type="NCBIfam" id="NF047636">
    <property type="entry name" value="CC_3452_fam"/>
    <property type="match status" value="1"/>
</dbReference>
<dbReference type="AlphaFoldDB" id="A0A842HV19"/>
<feature type="chain" id="PRO_5032778463" evidence="1">
    <location>
        <begin position="26"/>
        <end position="102"/>
    </location>
</feature>
<dbReference type="EMBL" id="JACJVJ010000001">
    <property type="protein sequence ID" value="MBC2776812.1"/>
    <property type="molecule type" value="Genomic_DNA"/>
</dbReference>
<dbReference type="Pfam" id="PF26624">
    <property type="entry name" value="DUF8200"/>
    <property type="match status" value="1"/>
</dbReference>
<dbReference type="InterPro" id="IPR058067">
    <property type="entry name" value="CC_3452-like"/>
</dbReference>
<accession>A0A842HV19</accession>
<comment type="caution">
    <text evidence="2">The sequence shown here is derived from an EMBL/GenBank/DDBJ whole genome shotgun (WGS) entry which is preliminary data.</text>
</comment>
<sequence length="102" mass="11022">MNRSLSLILSLLTVTFLFSATAAQAGAAYRATLAETPTERVFVIRHAPWVCEQDSCATDQARSRPANVCHSVARELGMVTAFTVNEEAFTADELARCNEAAS</sequence>
<dbReference type="InterPro" id="IPR058513">
    <property type="entry name" value="DUF8200"/>
</dbReference>
<evidence type="ECO:0000313" key="3">
    <source>
        <dbReference type="Proteomes" id="UP000564378"/>
    </source>
</evidence>
<keyword evidence="3" id="KW-1185">Reference proteome</keyword>
<proteinExistence type="predicted"/>
<feature type="signal peptide" evidence="1">
    <location>
        <begin position="1"/>
        <end position="25"/>
    </location>
</feature>
<evidence type="ECO:0000256" key="1">
    <source>
        <dbReference type="SAM" id="SignalP"/>
    </source>
</evidence>
<protein>
    <submittedName>
        <fullName evidence="2">Uncharacterized protein</fullName>
    </submittedName>
</protein>